<protein>
    <submittedName>
        <fullName evidence="2">Uncharacterized protein</fullName>
    </submittedName>
</protein>
<keyword evidence="3" id="KW-1185">Reference proteome</keyword>
<evidence type="ECO:0000313" key="3">
    <source>
        <dbReference type="Proteomes" id="UP000192596"/>
    </source>
</evidence>
<gene>
    <name evidence="2" type="ORF">B0A48_07231</name>
</gene>
<accession>A0A1V8T8C1</accession>
<feature type="region of interest" description="Disordered" evidence="1">
    <location>
        <begin position="1"/>
        <end position="153"/>
    </location>
</feature>
<dbReference type="PANTHER" id="PTHR34693">
    <property type="entry name" value="PROTEIN PAR32"/>
    <property type="match status" value="1"/>
</dbReference>
<reference evidence="3" key="1">
    <citation type="submission" date="2017-03" db="EMBL/GenBank/DDBJ databases">
        <title>Genomes of endolithic fungi from Antarctica.</title>
        <authorList>
            <person name="Coleine C."/>
            <person name="Masonjones S."/>
            <person name="Stajich J.E."/>
        </authorList>
    </citation>
    <scope>NUCLEOTIDE SEQUENCE [LARGE SCALE GENOMIC DNA]</scope>
    <source>
        <strain evidence="3">CCFEE 5527</strain>
    </source>
</reference>
<proteinExistence type="predicted"/>
<sequence length="153" mass="15869">MVDKARATETAARNASHGRGGAGNINSRPENVGSSSVNLDTPTLKSNNYTTGRGGTGNIMPNDKSNPAVARAAQDVDTPAAHTKDPKGVHHWGRGGEGNMMHVGEKPRTSSRGDGERPSLVKKGKSFLGIGKKDGEGRKSASPEAAVAVEDSR</sequence>
<organism evidence="2 3">
    <name type="scientific">Cryoendolithus antarcticus</name>
    <dbReference type="NCBI Taxonomy" id="1507870"/>
    <lineage>
        <taxon>Eukaryota</taxon>
        <taxon>Fungi</taxon>
        <taxon>Dikarya</taxon>
        <taxon>Ascomycota</taxon>
        <taxon>Pezizomycotina</taxon>
        <taxon>Dothideomycetes</taxon>
        <taxon>Dothideomycetidae</taxon>
        <taxon>Cladosporiales</taxon>
        <taxon>Cladosporiaceae</taxon>
        <taxon>Cryoendolithus</taxon>
    </lineage>
</organism>
<feature type="compositionally biased region" description="Basic and acidic residues" evidence="1">
    <location>
        <begin position="131"/>
        <end position="141"/>
    </location>
</feature>
<dbReference type="InterPro" id="IPR053203">
    <property type="entry name" value="Cisplatin_resist-associated"/>
</dbReference>
<name>A0A1V8T8C1_9PEZI</name>
<dbReference type="EMBL" id="NAJO01000014">
    <property type="protein sequence ID" value="OQO07534.1"/>
    <property type="molecule type" value="Genomic_DNA"/>
</dbReference>
<evidence type="ECO:0000313" key="2">
    <source>
        <dbReference type="EMBL" id="OQO07534.1"/>
    </source>
</evidence>
<feature type="compositionally biased region" description="Polar residues" evidence="1">
    <location>
        <begin position="24"/>
        <end position="46"/>
    </location>
</feature>
<dbReference type="Pfam" id="PF12223">
    <property type="entry name" value="DUF3602"/>
    <property type="match status" value="1"/>
</dbReference>
<dbReference type="PANTHER" id="PTHR34693:SF1">
    <property type="entry name" value="PROTEIN PAR32"/>
    <property type="match status" value="1"/>
</dbReference>
<dbReference type="Proteomes" id="UP000192596">
    <property type="component" value="Unassembled WGS sequence"/>
</dbReference>
<feature type="compositionally biased region" description="Basic and acidic residues" evidence="1">
    <location>
        <begin position="103"/>
        <end position="119"/>
    </location>
</feature>
<dbReference type="AlphaFoldDB" id="A0A1V8T8C1"/>
<dbReference type="InterPro" id="IPR022024">
    <property type="entry name" value="DUF3602"/>
</dbReference>
<comment type="caution">
    <text evidence="2">The sequence shown here is derived from an EMBL/GenBank/DDBJ whole genome shotgun (WGS) entry which is preliminary data.</text>
</comment>
<evidence type="ECO:0000256" key="1">
    <source>
        <dbReference type="SAM" id="MobiDB-lite"/>
    </source>
</evidence>
<dbReference type="InParanoid" id="A0A1V8T8C1"/>
<dbReference type="OrthoDB" id="3063476at2759"/>